<dbReference type="Proteomes" id="UP000266313">
    <property type="component" value="Chromosome"/>
</dbReference>
<feature type="region of interest" description="Disordered" evidence="1">
    <location>
        <begin position="1"/>
        <end position="33"/>
    </location>
</feature>
<keyword evidence="3" id="KW-1185">Reference proteome</keyword>
<evidence type="ECO:0000313" key="3">
    <source>
        <dbReference type="Proteomes" id="UP000266313"/>
    </source>
</evidence>
<evidence type="ECO:0000313" key="2">
    <source>
        <dbReference type="EMBL" id="BBA32044.1"/>
    </source>
</evidence>
<organism evidence="2 3">
    <name type="scientific">Methylocaldum marinum</name>
    <dbReference type="NCBI Taxonomy" id="1432792"/>
    <lineage>
        <taxon>Bacteria</taxon>
        <taxon>Pseudomonadati</taxon>
        <taxon>Pseudomonadota</taxon>
        <taxon>Gammaproteobacteria</taxon>
        <taxon>Methylococcales</taxon>
        <taxon>Methylococcaceae</taxon>
        <taxon>Methylocaldum</taxon>
    </lineage>
</organism>
<name>A0A286T5P3_9GAMM</name>
<dbReference type="EMBL" id="AP017928">
    <property type="protein sequence ID" value="BBA32044.1"/>
    <property type="molecule type" value="Genomic_DNA"/>
</dbReference>
<dbReference type="Gene3D" id="1.10.3210.10">
    <property type="entry name" value="Hypothetical protein af1432"/>
    <property type="match status" value="1"/>
</dbReference>
<reference evidence="2 3" key="1">
    <citation type="submission" date="2016-12" db="EMBL/GenBank/DDBJ databases">
        <title>Genome sequencing of Methylocaldum marinum.</title>
        <authorList>
            <person name="Takeuchi M."/>
            <person name="Kamagata Y."/>
            <person name="Hiraoka S."/>
            <person name="Oshima K."/>
            <person name="Hattori M."/>
            <person name="Iwasaki W."/>
        </authorList>
    </citation>
    <scope>NUCLEOTIDE SEQUENCE [LARGE SCALE GENOMIC DNA]</scope>
    <source>
        <strain evidence="2 3">S8</strain>
    </source>
</reference>
<accession>A0A286T5P3</accession>
<dbReference type="SUPFAM" id="SSF109604">
    <property type="entry name" value="HD-domain/PDEase-like"/>
    <property type="match status" value="1"/>
</dbReference>
<evidence type="ECO:0000256" key="1">
    <source>
        <dbReference type="SAM" id="MobiDB-lite"/>
    </source>
</evidence>
<proteinExistence type="predicted"/>
<gene>
    <name evidence="2" type="ORF">sS8_0075</name>
</gene>
<dbReference type="KEGG" id="mmai:sS8_0075"/>
<protein>
    <recommendedName>
        <fullName evidence="4">Metal dependent phosphohydrolase</fullName>
    </recommendedName>
</protein>
<evidence type="ECO:0008006" key="4">
    <source>
        <dbReference type="Google" id="ProtNLM"/>
    </source>
</evidence>
<sequence length="232" mass="25611">MRTTAAQGGPRNKTHLAGGFPAPGPGRGGMPPGPVTVQTRYAMACSEPSLALPKMTPYISTYRGNRFYPAEPRVEDIDIEDIAHGLAYTCRFNGQTTAFYSVAQHSLIVCELVPESLKREALLHDAAEAYLGDLVKPLKALLPEFVAIEHQVMAAIARAFGLGDWIHPDIKRADRIALATEKRDLMPYSVEPWSELQDVEPLSQPLRPMSPKLAKQAFLDTYARLFEHRASD</sequence>
<dbReference type="AlphaFoldDB" id="A0A286T5P3"/>